<organism evidence="2 3">
    <name type="scientific">Rhizophagus clarus</name>
    <dbReference type="NCBI Taxonomy" id="94130"/>
    <lineage>
        <taxon>Eukaryota</taxon>
        <taxon>Fungi</taxon>
        <taxon>Fungi incertae sedis</taxon>
        <taxon>Mucoromycota</taxon>
        <taxon>Glomeromycotina</taxon>
        <taxon>Glomeromycetes</taxon>
        <taxon>Glomerales</taxon>
        <taxon>Glomeraceae</taxon>
        <taxon>Rhizophagus</taxon>
    </lineage>
</organism>
<evidence type="ECO:0000313" key="3">
    <source>
        <dbReference type="Proteomes" id="UP000247702"/>
    </source>
</evidence>
<evidence type="ECO:0008006" key="4">
    <source>
        <dbReference type="Google" id="ProtNLM"/>
    </source>
</evidence>
<feature type="signal peptide" evidence="1">
    <location>
        <begin position="1"/>
        <end position="25"/>
    </location>
</feature>
<evidence type="ECO:0000256" key="1">
    <source>
        <dbReference type="SAM" id="SignalP"/>
    </source>
</evidence>
<comment type="caution">
    <text evidence="2">The sequence shown here is derived from an EMBL/GenBank/DDBJ whole genome shotgun (WGS) entry which is preliminary data.</text>
</comment>
<dbReference type="EMBL" id="BEXD01002149">
    <property type="protein sequence ID" value="GBB97184.1"/>
    <property type="molecule type" value="Genomic_DNA"/>
</dbReference>
<reference evidence="2 3" key="1">
    <citation type="submission" date="2017-11" db="EMBL/GenBank/DDBJ databases">
        <title>The genome of Rhizophagus clarus HR1 reveals common genetic basis of auxotrophy among arbuscular mycorrhizal fungi.</title>
        <authorList>
            <person name="Kobayashi Y."/>
        </authorList>
    </citation>
    <scope>NUCLEOTIDE SEQUENCE [LARGE SCALE GENOMIC DNA]</scope>
    <source>
        <strain evidence="2 3">HR1</strain>
    </source>
</reference>
<name>A0A2Z6RGN2_9GLOM</name>
<evidence type="ECO:0000313" key="2">
    <source>
        <dbReference type="EMBL" id="GBB97184.1"/>
    </source>
</evidence>
<keyword evidence="1" id="KW-0732">Signal</keyword>
<feature type="chain" id="PRO_5016455698" description="Secreted protein" evidence="1">
    <location>
        <begin position="26"/>
        <end position="238"/>
    </location>
</feature>
<accession>A0A2Z6RGN2</accession>
<keyword evidence="3" id="KW-1185">Reference proteome</keyword>
<dbReference type="AlphaFoldDB" id="A0A2Z6RGN2"/>
<proteinExistence type="predicted"/>
<gene>
    <name evidence="2" type="ORF">RclHR1_29320001</name>
</gene>
<protein>
    <recommendedName>
        <fullName evidence="4">Secreted protein</fullName>
    </recommendedName>
</protein>
<dbReference type="Proteomes" id="UP000247702">
    <property type="component" value="Unassembled WGS sequence"/>
</dbReference>
<sequence>MRTLSAQFFKICTFFLVVIITTTAGLSIPSISKRDTVAKCPDNNFPVFVGSSCKTQHSMIVQCKNANTNARASHEQQCNQGENCVDFLLNDDVAFAMCVPVNKLLQWTNGNTDDEFCSGTIRFDSGASGDSISIGLNTYDTNGNPIQVFDMVEKVNNQQIGEVKNQHNFSQIYRNYNVHDIVTFCFIPGASDPHNPYYANKAIANAYIVRLSSIGGKDVQFTDIEPVISQNNTLYIEN</sequence>